<sequence>MNTPEVGLLNKQYQAIGIAEYCRMNYFGLNGDAFRDKQLIAWSFYFSIGKMESRLRISFRRRKAKEKAGGNAEPDVDDACRDGIRFHCFSKNHFRSSRWPVPESGSN</sequence>
<dbReference type="Proteomes" id="UP000502415">
    <property type="component" value="Chromosome"/>
</dbReference>
<name>A0A7Z2VZI4_9BURK</name>
<protein>
    <submittedName>
        <fullName evidence="1">Uncharacterized protein</fullName>
    </submittedName>
</protein>
<accession>A0A7Z2VZI4</accession>
<dbReference type="EMBL" id="CP051685">
    <property type="protein sequence ID" value="QJE02311.1"/>
    <property type="molecule type" value="Genomic_DNA"/>
</dbReference>
<evidence type="ECO:0000313" key="2">
    <source>
        <dbReference type="Proteomes" id="UP000502415"/>
    </source>
</evidence>
<dbReference type="AlphaFoldDB" id="A0A7Z2VZI4"/>
<dbReference type="KEGG" id="mfy:HH212_21685"/>
<gene>
    <name evidence="1" type="ORF">HH212_21685</name>
</gene>
<keyword evidence="2" id="KW-1185">Reference proteome</keyword>
<proteinExistence type="predicted"/>
<dbReference type="RefSeq" id="WP_170204398.1">
    <property type="nucleotide sequence ID" value="NZ_CP051685.1"/>
</dbReference>
<organism evidence="1 2">
    <name type="scientific">Massilia forsythiae</name>
    <dbReference type="NCBI Taxonomy" id="2728020"/>
    <lineage>
        <taxon>Bacteria</taxon>
        <taxon>Pseudomonadati</taxon>
        <taxon>Pseudomonadota</taxon>
        <taxon>Betaproteobacteria</taxon>
        <taxon>Burkholderiales</taxon>
        <taxon>Oxalobacteraceae</taxon>
        <taxon>Telluria group</taxon>
        <taxon>Massilia</taxon>
    </lineage>
</organism>
<reference evidence="1 2" key="1">
    <citation type="submission" date="2020-04" db="EMBL/GenBank/DDBJ databases">
        <title>Genome sequencing of novel species.</title>
        <authorList>
            <person name="Heo J."/>
            <person name="Kim S.-J."/>
            <person name="Kim J.-S."/>
            <person name="Hong S.-B."/>
            <person name="Kwon S.-W."/>
        </authorList>
    </citation>
    <scope>NUCLEOTIDE SEQUENCE [LARGE SCALE GENOMIC DNA]</scope>
    <source>
        <strain evidence="1 2">GN2-R2</strain>
    </source>
</reference>
<evidence type="ECO:0000313" key="1">
    <source>
        <dbReference type="EMBL" id="QJE02311.1"/>
    </source>
</evidence>